<dbReference type="AlphaFoldDB" id="A0A428R7Y3"/>
<protein>
    <submittedName>
        <fullName evidence="2">Uncharacterized protein</fullName>
    </submittedName>
</protein>
<dbReference type="EMBL" id="NKCI01000001">
    <property type="protein sequence ID" value="RSL73640.1"/>
    <property type="molecule type" value="Genomic_DNA"/>
</dbReference>
<dbReference type="OrthoDB" id="9998363at2759"/>
<organism evidence="2 3">
    <name type="scientific">Fusarium duplospermum</name>
    <dbReference type="NCBI Taxonomy" id="1325734"/>
    <lineage>
        <taxon>Eukaryota</taxon>
        <taxon>Fungi</taxon>
        <taxon>Dikarya</taxon>
        <taxon>Ascomycota</taxon>
        <taxon>Pezizomycotina</taxon>
        <taxon>Sordariomycetes</taxon>
        <taxon>Hypocreomycetidae</taxon>
        <taxon>Hypocreales</taxon>
        <taxon>Nectriaceae</taxon>
        <taxon>Fusarium</taxon>
        <taxon>Fusarium solani species complex</taxon>
    </lineage>
</organism>
<evidence type="ECO:0000256" key="1">
    <source>
        <dbReference type="SAM" id="MobiDB-lite"/>
    </source>
</evidence>
<evidence type="ECO:0000313" key="2">
    <source>
        <dbReference type="EMBL" id="RSL73640.1"/>
    </source>
</evidence>
<evidence type="ECO:0000313" key="3">
    <source>
        <dbReference type="Proteomes" id="UP000288168"/>
    </source>
</evidence>
<accession>A0A428R7Y3</accession>
<feature type="compositionally biased region" description="Basic residues" evidence="1">
    <location>
        <begin position="154"/>
        <end position="166"/>
    </location>
</feature>
<comment type="caution">
    <text evidence="2">The sequence shown here is derived from an EMBL/GenBank/DDBJ whole genome shotgun (WGS) entry which is preliminary data.</text>
</comment>
<keyword evidence="3" id="KW-1185">Reference proteome</keyword>
<sequence length="187" mass="20781">MDDPEAGYESLFGEILHEFDLAFMAESLPLNTNTNVNDANFADTPLGMHIPDQTHWLNAPIPDPNDPLLFNFNTPIPIPDIDYTQHQNWYPDMMPALTEDSPSATLNSSSVSEQSPVFSPAYTSPLSTNYSPQEQLLPPSLGPTPTPTPTHASPPKKKPQRRRRTRQNPATGLVIKSRTAQYLQEPC</sequence>
<feature type="compositionally biased region" description="Polar residues" evidence="1">
    <location>
        <begin position="121"/>
        <end position="134"/>
    </location>
</feature>
<name>A0A428R7Y3_9HYPO</name>
<feature type="region of interest" description="Disordered" evidence="1">
    <location>
        <begin position="93"/>
        <end position="187"/>
    </location>
</feature>
<feature type="compositionally biased region" description="Low complexity" evidence="1">
    <location>
        <begin position="108"/>
        <end position="120"/>
    </location>
</feature>
<proteinExistence type="predicted"/>
<gene>
    <name evidence="2" type="ORF">CEP54_000079</name>
</gene>
<dbReference type="Proteomes" id="UP000288168">
    <property type="component" value="Unassembled WGS sequence"/>
</dbReference>
<reference evidence="2 3" key="1">
    <citation type="submission" date="2017-06" db="EMBL/GenBank/DDBJ databases">
        <title>Comparative genomic analysis of Ambrosia Fusariam Clade fungi.</title>
        <authorList>
            <person name="Stajich J.E."/>
            <person name="Carrillo J."/>
            <person name="Kijimoto T."/>
            <person name="Eskalen A."/>
            <person name="O'Donnell K."/>
            <person name="Kasson M."/>
        </authorList>
    </citation>
    <scope>NUCLEOTIDE SEQUENCE [LARGE SCALE GENOMIC DNA]</scope>
    <source>
        <strain evidence="2 3">NRRL62584</strain>
    </source>
</reference>
<feature type="compositionally biased region" description="Polar residues" evidence="1">
    <location>
        <begin position="178"/>
        <end position="187"/>
    </location>
</feature>